<comment type="caution">
    <text evidence="3">The sequence shown here is derived from an EMBL/GenBank/DDBJ whole genome shotgun (WGS) entry which is preliminary data.</text>
</comment>
<name>A0A314ZLQ7_PRUYE</name>
<proteinExistence type="predicted"/>
<dbReference type="InterPro" id="IPR004332">
    <property type="entry name" value="Transposase_MuDR"/>
</dbReference>
<keyword evidence="4" id="KW-1185">Reference proteome</keyword>
<dbReference type="EMBL" id="PJQY01000138">
    <property type="protein sequence ID" value="PQQ17741.1"/>
    <property type="molecule type" value="Genomic_DNA"/>
</dbReference>
<protein>
    <recommendedName>
        <fullName evidence="2">Transposase MuDR plant domain-containing protein</fullName>
    </recommendedName>
</protein>
<sequence>MRKKLSLSLYVVTEQGVNVKNLSNNTWDNEVSLDQEIHVAQSLNWDDVFTDWNHGTLDKQQGELLNEKYGKKKKRASEVQKEGQGGEFHGNEGQQSEDEIDEDDPLDPDFIDSDYEQIGETEEVDIDDAVFEEHAYNLVEDEPKEMGYVREILDEVQNSEDLHSKNGCEDSKEYDAVTSKRRHIPNFRQWRRESMLKDPIFDIGMHFPNKAQFKEGMMHYTCKLRRKVWFVKNDKKRVKVVCEEGCSFVIYA</sequence>
<dbReference type="OrthoDB" id="1751576at2759"/>
<evidence type="ECO:0000313" key="3">
    <source>
        <dbReference type="EMBL" id="PQQ17741.1"/>
    </source>
</evidence>
<dbReference type="AlphaFoldDB" id="A0A314ZLQ7"/>
<gene>
    <name evidence="3" type="ORF">Pyn_37359</name>
</gene>
<dbReference type="STRING" id="2094558.A0A314ZLQ7"/>
<feature type="compositionally biased region" description="Acidic residues" evidence="1">
    <location>
        <begin position="95"/>
        <end position="112"/>
    </location>
</feature>
<dbReference type="Pfam" id="PF03108">
    <property type="entry name" value="DBD_Tnp_Mut"/>
    <property type="match status" value="1"/>
</dbReference>
<dbReference type="Proteomes" id="UP000250321">
    <property type="component" value="Unassembled WGS sequence"/>
</dbReference>
<feature type="region of interest" description="Disordered" evidence="1">
    <location>
        <begin position="70"/>
        <end position="112"/>
    </location>
</feature>
<evidence type="ECO:0000313" key="4">
    <source>
        <dbReference type="Proteomes" id="UP000250321"/>
    </source>
</evidence>
<organism evidence="3 4">
    <name type="scientific">Prunus yedoensis var. nudiflora</name>
    <dbReference type="NCBI Taxonomy" id="2094558"/>
    <lineage>
        <taxon>Eukaryota</taxon>
        <taxon>Viridiplantae</taxon>
        <taxon>Streptophyta</taxon>
        <taxon>Embryophyta</taxon>
        <taxon>Tracheophyta</taxon>
        <taxon>Spermatophyta</taxon>
        <taxon>Magnoliopsida</taxon>
        <taxon>eudicotyledons</taxon>
        <taxon>Gunneridae</taxon>
        <taxon>Pentapetalae</taxon>
        <taxon>rosids</taxon>
        <taxon>fabids</taxon>
        <taxon>Rosales</taxon>
        <taxon>Rosaceae</taxon>
        <taxon>Amygdaloideae</taxon>
        <taxon>Amygdaleae</taxon>
        <taxon>Prunus</taxon>
    </lineage>
</organism>
<evidence type="ECO:0000259" key="2">
    <source>
        <dbReference type="Pfam" id="PF03108"/>
    </source>
</evidence>
<feature type="domain" description="Transposase MuDR plant" evidence="2">
    <location>
        <begin position="202"/>
        <end position="252"/>
    </location>
</feature>
<evidence type="ECO:0000256" key="1">
    <source>
        <dbReference type="SAM" id="MobiDB-lite"/>
    </source>
</evidence>
<accession>A0A314ZLQ7</accession>
<reference evidence="3 4" key="1">
    <citation type="submission" date="2018-02" db="EMBL/GenBank/DDBJ databases">
        <title>Draft genome of wild Prunus yedoensis var. nudiflora.</title>
        <authorList>
            <person name="Baek S."/>
            <person name="Kim J.-H."/>
            <person name="Choi K."/>
            <person name="Kim G.-B."/>
            <person name="Cho A."/>
            <person name="Jang H."/>
            <person name="Shin C.-H."/>
            <person name="Yu H.-J."/>
            <person name="Mun J.-H."/>
        </authorList>
    </citation>
    <scope>NUCLEOTIDE SEQUENCE [LARGE SCALE GENOMIC DNA]</scope>
    <source>
        <strain evidence="4">cv. Jeju island</strain>
        <tissue evidence="3">Leaf</tissue>
    </source>
</reference>